<evidence type="ECO:0000313" key="3">
    <source>
        <dbReference type="Proteomes" id="UP001210211"/>
    </source>
</evidence>
<keyword evidence="3" id="KW-1185">Reference proteome</keyword>
<dbReference type="GO" id="GO:2000031">
    <property type="term" value="P:regulation of salicylic acid mediated signaling pathway"/>
    <property type="evidence" value="ECO:0007669"/>
    <property type="project" value="InterPro"/>
</dbReference>
<dbReference type="PROSITE" id="PS51412">
    <property type="entry name" value="MACPF_2"/>
    <property type="match status" value="1"/>
</dbReference>
<dbReference type="AlphaFoldDB" id="A0AAD5ZUK6"/>
<accession>A0AAD5ZUK6</accession>
<dbReference type="GO" id="GO:0005886">
    <property type="term" value="C:plasma membrane"/>
    <property type="evidence" value="ECO:0007669"/>
    <property type="project" value="TreeGrafter"/>
</dbReference>
<gene>
    <name evidence="2" type="ORF">LUZ61_008006</name>
</gene>
<dbReference type="EMBL" id="JAMRDG010000001">
    <property type="protein sequence ID" value="KAJ3704301.1"/>
    <property type="molecule type" value="Genomic_DNA"/>
</dbReference>
<dbReference type="SMART" id="SM00457">
    <property type="entry name" value="MACPF"/>
    <property type="match status" value="1"/>
</dbReference>
<evidence type="ECO:0000313" key="2">
    <source>
        <dbReference type="EMBL" id="KAJ3704301.1"/>
    </source>
</evidence>
<feature type="domain" description="MACPF" evidence="1">
    <location>
        <begin position="8"/>
        <end position="335"/>
    </location>
</feature>
<comment type="caution">
    <text evidence="2">The sequence shown here is derived from an EMBL/GenBank/DDBJ whole genome shotgun (WGS) entry which is preliminary data.</text>
</comment>
<organism evidence="2 3">
    <name type="scientific">Rhynchospora tenuis</name>
    <dbReference type="NCBI Taxonomy" id="198213"/>
    <lineage>
        <taxon>Eukaryota</taxon>
        <taxon>Viridiplantae</taxon>
        <taxon>Streptophyta</taxon>
        <taxon>Embryophyta</taxon>
        <taxon>Tracheophyta</taxon>
        <taxon>Spermatophyta</taxon>
        <taxon>Magnoliopsida</taxon>
        <taxon>Liliopsida</taxon>
        <taxon>Poales</taxon>
        <taxon>Cyperaceae</taxon>
        <taxon>Cyperoideae</taxon>
        <taxon>Rhynchosporeae</taxon>
        <taxon>Rhynchospora</taxon>
    </lineage>
</organism>
<proteinExistence type="predicted"/>
<dbReference type="Proteomes" id="UP001210211">
    <property type="component" value="Unassembled WGS sequence"/>
</dbReference>
<evidence type="ECO:0000259" key="1">
    <source>
        <dbReference type="PROSITE" id="PS51412"/>
    </source>
</evidence>
<dbReference type="PANTHER" id="PTHR33199">
    <property type="entry name" value="MACPF DOMAIN-CONTAINING PROTEIN CAD1"/>
    <property type="match status" value="1"/>
</dbReference>
<dbReference type="InterPro" id="IPR044663">
    <property type="entry name" value="CAD1/NSL1-like"/>
</dbReference>
<dbReference type="InterPro" id="IPR020864">
    <property type="entry name" value="MACPF"/>
</dbReference>
<dbReference type="GO" id="GO:0009626">
    <property type="term" value="P:plant-type hypersensitive response"/>
    <property type="evidence" value="ECO:0007669"/>
    <property type="project" value="TreeGrafter"/>
</dbReference>
<name>A0AAD5ZUK6_9POAL</name>
<reference evidence="2 3" key="1">
    <citation type="journal article" date="2022" name="Cell">
        <title>Repeat-based holocentromeres influence genome architecture and karyotype evolution.</title>
        <authorList>
            <person name="Hofstatter P.G."/>
            <person name="Thangavel G."/>
            <person name="Lux T."/>
            <person name="Neumann P."/>
            <person name="Vondrak T."/>
            <person name="Novak P."/>
            <person name="Zhang M."/>
            <person name="Costa L."/>
            <person name="Castellani M."/>
            <person name="Scott A."/>
            <person name="Toegelov H."/>
            <person name="Fuchs J."/>
            <person name="Mata-Sucre Y."/>
            <person name="Dias Y."/>
            <person name="Vanzela A.L.L."/>
            <person name="Huettel B."/>
            <person name="Almeida C.C.S."/>
            <person name="Simkova H."/>
            <person name="Souza G."/>
            <person name="Pedrosa-Harand A."/>
            <person name="Macas J."/>
            <person name="Mayer K.F.X."/>
            <person name="Houben A."/>
            <person name="Marques A."/>
        </authorList>
    </citation>
    <scope>NUCLEOTIDE SEQUENCE [LARGE SCALE GENOMIC DNA]</scope>
    <source>
        <strain evidence="2">RhyTen1mFocal</strain>
    </source>
</reference>
<sequence length="608" mass="67426">MAPESSLAPSTDCAQSVAERAVAAVGCGYDLTSDLWLPRVKPGRIVDFGCDRAVLSDMFLPGGVVVKGVPDVIKSDKGERMRFRSDVVSFHQMAEQLNQSFSLSGKIPSGLFNSMFDLKGCWQKDTASTKCLCFDGWFIELYSVEITRSRLVLQEQVKRDVPSTWDPLALANFIEKYGTHIIVGVKIGGKDVVYLKQLQNSSLSTSEVQNLSKKLADEKFSEYFGRNISARPGELPRKYNDYRSIVLPAHNLGRSVAHLKKEDIVSIHVRRGGVNTSQSHGAWLSTLHESPDVICMSFVPIISLLNGVTGSGFISHAINLYLRYKPPIEELHQFFEFQLPREWAPSYGDLPLGPQRKKGSLPSLQFSLMGPKLHVNTTQADSQNRPVTGIRLYLEGERNDRLAVHLHHLGSLPCSFQISDEPASSDDVTLDERAYYEPIKWALLSHVCTAPVQYNGPGIDECAAIVTKAWLEVKEIGLRKVLFLRLGFSSVASMRIRRSEWDGHSSISRKSGSFSGLISSRFSGSQEPVQPTKQKIEVNSAVFPKGPPVPLRVQKLSKFVDTTEITRGPDDLPGYWVVTGAKLCVEGGKISLKVKYSLLIETINDDEI</sequence>
<protein>
    <recommendedName>
        <fullName evidence="1">MACPF domain-containing protein</fullName>
    </recommendedName>
</protein>
<dbReference type="PANTHER" id="PTHR33199:SF8">
    <property type="entry name" value="MACPF DOMAIN-CONTAINING PROTEIN NSL1"/>
    <property type="match status" value="1"/>
</dbReference>
<dbReference type="Pfam" id="PF01823">
    <property type="entry name" value="MACPF"/>
    <property type="match status" value="1"/>
</dbReference>